<proteinExistence type="predicted"/>
<dbReference type="EMBL" id="CADCVH010000010">
    <property type="protein sequence ID" value="CAA9445051.1"/>
    <property type="molecule type" value="Genomic_DNA"/>
</dbReference>
<organism evidence="2">
    <name type="scientific">uncultured Rubrobacteraceae bacterium</name>
    <dbReference type="NCBI Taxonomy" id="349277"/>
    <lineage>
        <taxon>Bacteria</taxon>
        <taxon>Bacillati</taxon>
        <taxon>Actinomycetota</taxon>
        <taxon>Rubrobacteria</taxon>
        <taxon>Rubrobacterales</taxon>
        <taxon>Rubrobacteraceae</taxon>
        <taxon>environmental samples</taxon>
    </lineage>
</organism>
<keyword evidence="1" id="KW-0472">Membrane</keyword>
<gene>
    <name evidence="2" type="ORF">AVDCRST_MAG02-356</name>
</gene>
<evidence type="ECO:0000313" key="2">
    <source>
        <dbReference type="EMBL" id="CAA9445051.1"/>
    </source>
</evidence>
<sequence length="51" mass="5442">MLPAGCSEVCAEASVGVLDAQWRGVATRYEKRACNYRAGVIVASLVIWLAS</sequence>
<evidence type="ECO:0000256" key="1">
    <source>
        <dbReference type="SAM" id="Phobius"/>
    </source>
</evidence>
<reference evidence="2" key="1">
    <citation type="submission" date="2020-02" db="EMBL/GenBank/DDBJ databases">
        <authorList>
            <person name="Meier V. D."/>
        </authorList>
    </citation>
    <scope>NUCLEOTIDE SEQUENCE</scope>
    <source>
        <strain evidence="2">AVDCRST_MAG02</strain>
    </source>
</reference>
<feature type="transmembrane region" description="Helical" evidence="1">
    <location>
        <begin position="33"/>
        <end position="50"/>
    </location>
</feature>
<dbReference type="AlphaFoldDB" id="A0A6J4QSC1"/>
<keyword evidence="1" id="KW-1133">Transmembrane helix</keyword>
<accession>A0A6J4QSC1</accession>
<protein>
    <submittedName>
        <fullName evidence="2">Uncharacterized protein</fullName>
    </submittedName>
</protein>
<name>A0A6J4QSC1_9ACTN</name>
<keyword evidence="1" id="KW-0812">Transmembrane</keyword>